<gene>
    <name evidence="7" type="primary">pcnB</name>
    <name evidence="7" type="ORF">K7J14_07935</name>
</gene>
<protein>
    <submittedName>
        <fullName evidence="7">Polynucleotide adenylyltransferase PcnB</fullName>
        <ecNumber evidence="7">2.7.7.19</ecNumber>
    </submittedName>
</protein>
<dbReference type="GO" id="GO:0000166">
    <property type="term" value="F:nucleotide binding"/>
    <property type="evidence" value="ECO:0007669"/>
    <property type="project" value="UniProtKB-KW"/>
</dbReference>
<comment type="similarity">
    <text evidence="3">Belongs to the tRNA nucleotidyltransferase/poly(A) polymerase family.</text>
</comment>
<comment type="caution">
    <text evidence="7">The sequence shown here is derived from an EMBL/GenBank/DDBJ whole genome shotgun (WGS) entry which is preliminary data.</text>
</comment>
<organism evidence="7 8">
    <name type="scientific">Teretinema zuelzerae</name>
    <dbReference type="NCBI Taxonomy" id="156"/>
    <lineage>
        <taxon>Bacteria</taxon>
        <taxon>Pseudomonadati</taxon>
        <taxon>Spirochaetota</taxon>
        <taxon>Spirochaetia</taxon>
        <taxon>Spirochaetales</taxon>
        <taxon>Treponemataceae</taxon>
        <taxon>Teretinema</taxon>
    </lineage>
</organism>
<dbReference type="GO" id="GO:0003723">
    <property type="term" value="F:RNA binding"/>
    <property type="evidence" value="ECO:0007669"/>
    <property type="project" value="UniProtKB-KW"/>
</dbReference>
<feature type="compositionally biased region" description="Basic residues" evidence="4">
    <location>
        <begin position="379"/>
        <end position="391"/>
    </location>
</feature>
<dbReference type="GO" id="GO:1990817">
    <property type="term" value="F:poly(A) RNA polymerase activity"/>
    <property type="evidence" value="ECO:0007669"/>
    <property type="project" value="UniProtKB-EC"/>
</dbReference>
<keyword evidence="8" id="KW-1185">Reference proteome</keyword>
<dbReference type="Proteomes" id="UP001198163">
    <property type="component" value="Unassembled WGS sequence"/>
</dbReference>
<dbReference type="Gene3D" id="3.30.460.10">
    <property type="entry name" value="Beta Polymerase, domain 2"/>
    <property type="match status" value="1"/>
</dbReference>
<evidence type="ECO:0000259" key="5">
    <source>
        <dbReference type="Pfam" id="PF01743"/>
    </source>
</evidence>
<dbReference type="CDD" id="cd05398">
    <property type="entry name" value="NT_ClassII-CCAase"/>
    <property type="match status" value="1"/>
</dbReference>
<dbReference type="PANTHER" id="PTHR43051">
    <property type="entry name" value="POLYNUCLEOTIDE ADENYLYLTRANSFERASE FAMILY PROTEIN"/>
    <property type="match status" value="1"/>
</dbReference>
<dbReference type="GO" id="GO:0043633">
    <property type="term" value="P:polyadenylation-dependent RNA catabolic process"/>
    <property type="evidence" value="ECO:0007669"/>
    <property type="project" value="InterPro"/>
</dbReference>
<dbReference type="AlphaFoldDB" id="A0AAE3EIY4"/>
<evidence type="ECO:0000256" key="1">
    <source>
        <dbReference type="ARBA" id="ARBA00022679"/>
    </source>
</evidence>
<dbReference type="PANTHER" id="PTHR43051:SF1">
    <property type="entry name" value="POLYNUCLEOTIDE ADENYLYLTRANSFERASE FAMILY PROTEIN"/>
    <property type="match status" value="1"/>
</dbReference>
<name>A0AAE3EIY4_9SPIR</name>
<evidence type="ECO:0000256" key="3">
    <source>
        <dbReference type="RuleBase" id="RU003953"/>
    </source>
</evidence>
<dbReference type="SUPFAM" id="SSF81891">
    <property type="entry name" value="Poly A polymerase C-terminal region-like"/>
    <property type="match status" value="1"/>
</dbReference>
<evidence type="ECO:0000259" key="6">
    <source>
        <dbReference type="Pfam" id="PF12627"/>
    </source>
</evidence>
<dbReference type="InterPro" id="IPR043519">
    <property type="entry name" value="NT_sf"/>
</dbReference>
<keyword evidence="1 3" id="KW-0808">Transferase</keyword>
<feature type="region of interest" description="Disordered" evidence="4">
    <location>
        <begin position="346"/>
        <end position="391"/>
    </location>
</feature>
<evidence type="ECO:0000256" key="2">
    <source>
        <dbReference type="ARBA" id="ARBA00022741"/>
    </source>
</evidence>
<reference evidence="7" key="1">
    <citation type="submission" date="2021-08" db="EMBL/GenBank/DDBJ databases">
        <title>Comparative analyses of Brucepasteria parasyntrophica and Teretinema zuelzerae.</title>
        <authorList>
            <person name="Song Y."/>
            <person name="Brune A."/>
        </authorList>
    </citation>
    <scope>NUCLEOTIDE SEQUENCE</scope>
    <source>
        <strain evidence="7">DSM 1903</strain>
    </source>
</reference>
<dbReference type="InterPro" id="IPR032828">
    <property type="entry name" value="PolyA_RNA-bd"/>
</dbReference>
<dbReference type="InterPro" id="IPR010206">
    <property type="entry name" value="PolA_pol_I"/>
</dbReference>
<feature type="domain" description="tRNA nucleotidyltransferase/poly(A) polymerase RNA and SrmB- binding" evidence="6">
    <location>
        <begin position="204"/>
        <end position="253"/>
    </location>
</feature>
<dbReference type="NCBIfam" id="TIGR01942">
    <property type="entry name" value="pcnB"/>
    <property type="match status" value="1"/>
</dbReference>
<feature type="compositionally biased region" description="Basic and acidic residues" evidence="4">
    <location>
        <begin position="346"/>
        <end position="378"/>
    </location>
</feature>
<keyword evidence="2" id="KW-0547">Nucleotide-binding</keyword>
<dbReference type="EMBL" id="JAINWA010000003">
    <property type="protein sequence ID" value="MCD1654633.1"/>
    <property type="molecule type" value="Genomic_DNA"/>
</dbReference>
<dbReference type="SUPFAM" id="SSF81301">
    <property type="entry name" value="Nucleotidyltransferase"/>
    <property type="match status" value="1"/>
</dbReference>
<dbReference type="Pfam" id="PF12627">
    <property type="entry name" value="PolyA_pol_RNAbd"/>
    <property type="match status" value="1"/>
</dbReference>
<keyword evidence="7" id="KW-0548">Nucleotidyltransferase</keyword>
<dbReference type="Pfam" id="PF01743">
    <property type="entry name" value="PolyA_pol"/>
    <property type="match status" value="1"/>
</dbReference>
<dbReference type="Gene3D" id="1.10.3090.10">
    <property type="entry name" value="cca-adding enzyme, domain 2"/>
    <property type="match status" value="1"/>
</dbReference>
<sequence length="391" mass="44596">MLTRYSPDSRGKAVRKALIYTKNEHAIRRELIDPEAVRIVSHLRNYGYEGYLVGGAVRDLLIGKTPKDFDIVTNAEPAKIKRLFRNSRIIGKRFRLVHIFFGEKIFEVSTFRSLADGTTGNSFGTMDEDVQRRDFTMNALYYDPLKEQLIDYVGGVKDIRNRILKPVIPLKIIFKDDPVRMLRAVKYSVSTGCRIPFSLRFTLNKSAPLLQPVSPSRLTEEIIKIVNSGNAHGIVENAIRYGLFMYLQPAAASMIDGSAGFSRNYASSLEQLDLMVAKGEDCRLGRKLVFLIKDLVQIIADWNGPPSEVYNKVYHECRRYIMPMNPPRIELEFAVRFCLKEGGLHVRMPKPRDKKGPEGDRNRPRGDAGPDEGREGKPAPRRRRRRKPESV</sequence>
<evidence type="ECO:0000313" key="7">
    <source>
        <dbReference type="EMBL" id="MCD1654633.1"/>
    </source>
</evidence>
<feature type="domain" description="Poly A polymerase head" evidence="5">
    <location>
        <begin position="51"/>
        <end position="164"/>
    </location>
</feature>
<dbReference type="GO" id="GO:0006396">
    <property type="term" value="P:RNA processing"/>
    <property type="evidence" value="ECO:0007669"/>
    <property type="project" value="InterPro"/>
</dbReference>
<evidence type="ECO:0000256" key="4">
    <source>
        <dbReference type="SAM" id="MobiDB-lite"/>
    </source>
</evidence>
<proteinExistence type="inferred from homology"/>
<dbReference type="InterPro" id="IPR002646">
    <property type="entry name" value="PolA_pol_head_dom"/>
</dbReference>
<keyword evidence="3" id="KW-0694">RNA-binding</keyword>
<dbReference type="EC" id="2.7.7.19" evidence="7"/>
<dbReference type="RefSeq" id="WP_230755062.1">
    <property type="nucleotide sequence ID" value="NZ_JAINWA010000003.1"/>
</dbReference>
<evidence type="ECO:0000313" key="8">
    <source>
        <dbReference type="Proteomes" id="UP001198163"/>
    </source>
</evidence>
<dbReference type="InterPro" id="IPR052191">
    <property type="entry name" value="tRNA_ntf/polyA_polymerase_I"/>
</dbReference>
<accession>A0AAE3EIY4</accession>